<dbReference type="Proteomes" id="UP000216438">
    <property type="component" value="Chromosome"/>
</dbReference>
<evidence type="ECO:0000313" key="2">
    <source>
        <dbReference type="Proteomes" id="UP000216438"/>
    </source>
</evidence>
<accession>A0A249DYN9</accession>
<evidence type="ECO:0000313" key="1">
    <source>
        <dbReference type="EMBL" id="ASX26648.1"/>
    </source>
</evidence>
<dbReference type="EMBL" id="CP016303">
    <property type="protein sequence ID" value="ASX26648.1"/>
    <property type="molecule type" value="Genomic_DNA"/>
</dbReference>
<proteinExistence type="predicted"/>
<organism evidence="1 2">
    <name type="scientific">Candidatus Hamiltonella defensa</name>
    <name type="common">Bemisia tabaci</name>
    <dbReference type="NCBI Taxonomy" id="672795"/>
    <lineage>
        <taxon>Bacteria</taxon>
        <taxon>Pseudomonadati</taxon>
        <taxon>Pseudomonadota</taxon>
        <taxon>Gammaproteobacteria</taxon>
        <taxon>Enterobacterales</taxon>
        <taxon>Enterobacteriaceae</taxon>
        <taxon>aphid secondary symbionts</taxon>
        <taxon>Candidatus Williamhamiltonella</taxon>
    </lineage>
</organism>
<reference evidence="1 2" key="2">
    <citation type="submission" date="2017-09" db="EMBL/GenBank/DDBJ databases">
        <title>The genome of whitefly Bemisia tabaci, a global crop pest, provides novel insights into virus transmission, host adaptation and insecticide resistance.</title>
        <authorList>
            <person name="Kaur N."/>
            <person name="Kliot A."/>
            <person name="Pinheiro P.V."/>
            <person name="Luan J."/>
            <person name="Zheng Y."/>
            <person name="Liu W."/>
            <person name="Sun H."/>
            <person name="Yang X."/>
            <person name="Xu Y."/>
            <person name="Luo Y."/>
            <person name="Kruse A."/>
            <person name="Fisher T.W."/>
            <person name="Nelson D.R."/>
            <person name="Elimelech M."/>
            <person name="MacCoss M."/>
            <person name="Johnson R."/>
            <person name="Cohen E."/>
            <person name="Hunter W.B."/>
            <person name="Brown J.K."/>
            <person name="Jander G."/>
            <person name="Cilia M."/>
            <person name="Douglas A.E."/>
            <person name="Ghanim M."/>
            <person name="Simmons A.M."/>
            <person name="Wintermantel W.M."/>
            <person name="Ling K.-S."/>
            <person name="Fei Z."/>
        </authorList>
    </citation>
    <scope>NUCLEOTIDE SEQUENCE [LARGE SCALE GENOMIC DNA]</scope>
    <source>
        <strain evidence="1 2">MEAM1</strain>
    </source>
</reference>
<dbReference type="AlphaFoldDB" id="A0A249DYN9"/>
<dbReference type="OrthoDB" id="6481112at2"/>
<reference evidence="2" key="1">
    <citation type="submission" date="2016-06" db="EMBL/GenBank/DDBJ databases">
        <authorList>
            <person name="Chen W."/>
            <person name="Hasegawa D.K."/>
        </authorList>
    </citation>
    <scope>NUCLEOTIDE SEQUENCE [LARGE SCALE GENOMIC DNA]</scope>
    <source>
        <strain evidence="2">MEAM1</strain>
    </source>
</reference>
<protein>
    <submittedName>
        <fullName evidence="1">Uncharacterized protein</fullName>
    </submittedName>
</protein>
<sequence length="288" mass="32145">MNTHFSFKKMTLTLLLLTFGLGEVDAILTKTKRHIKGEMPKLKNKNNQDGVDLSTTATDNFKIGDELILSYRYSDPDGDEDDSTTTVRWSAIFDSKNGSNEIEIDQSRITNKSANSTGNGESKLKITSQIEKASNFKVSITATSKSGDPHLGKSFVINDIFKNPYGDSISNKIEKNLSLRGSIAGIYDSEDKSFSKNLINEEEQIKVGRTYVFRLWSGADKNVDLTSKVKYEWRLLGQSASDNITTPPEGFKTKIFNRDFIVPNNEEAKKITNSKDGAQGFNLAVDWK</sequence>
<gene>
    <name evidence="1" type="ORF">BA171_06320</name>
</gene>
<dbReference type="RefSeq" id="WP_016857961.1">
    <property type="nucleotide sequence ID" value="NZ_CP016303.1"/>
</dbReference>
<name>A0A249DYN9_9ENTR</name>